<dbReference type="InParanoid" id="A0A1E7EZX1"/>
<evidence type="ECO:0000256" key="2">
    <source>
        <dbReference type="SAM" id="MobiDB-lite"/>
    </source>
</evidence>
<feature type="coiled-coil region" evidence="1">
    <location>
        <begin position="182"/>
        <end position="209"/>
    </location>
</feature>
<protein>
    <submittedName>
        <fullName evidence="3">Uncharacterized protein</fullName>
    </submittedName>
</protein>
<dbReference type="Proteomes" id="UP000095751">
    <property type="component" value="Unassembled WGS sequence"/>
</dbReference>
<gene>
    <name evidence="3" type="ORF">FRACYDRAFT_263441</name>
</gene>
<keyword evidence="1" id="KW-0175">Coiled coil</keyword>
<sequence>MPLWDAISASTRNLGDSATNHAKKAKLRTDIVLVERSIDNRKRSFGVAMYDYLSPLTQSQNFYAAGDKLTTLVRPLMITAQKEILALAARRVTQKEELAKAETNRAAAFPTKSESVGQSLFNFGKAGYLHGGETKMKAELSITDRLMKGHKEDFGVALFDAFVYAEDQEGFLPTDRQIRNVYDTARGDIDALDKQKKAKEEEIVALGGKRISDNNNDISGMVQETTTTSIAPATANTNHNNNNFTSYGATSGELPQSAPASMFATTHTQQPPLDPFMAPPQLATTPMYTTPQLQQQPPHHDPFMAPPSGGGGSGDPTGFMDFNSPSNPAAATGYSDNNTQEKRSSDLLLDF</sequence>
<evidence type="ECO:0000313" key="4">
    <source>
        <dbReference type="Proteomes" id="UP000095751"/>
    </source>
</evidence>
<keyword evidence="4" id="KW-1185">Reference proteome</keyword>
<reference evidence="3 4" key="1">
    <citation type="submission" date="2016-09" db="EMBL/GenBank/DDBJ databases">
        <title>Extensive genetic diversity and differential bi-allelic expression allows diatom success in the polar Southern Ocean.</title>
        <authorList>
            <consortium name="DOE Joint Genome Institute"/>
            <person name="Mock T."/>
            <person name="Otillar R.P."/>
            <person name="Strauss J."/>
            <person name="Dupont C."/>
            <person name="Frickenhaus S."/>
            <person name="Maumus F."/>
            <person name="Mcmullan M."/>
            <person name="Sanges R."/>
            <person name="Schmutz J."/>
            <person name="Toseland A."/>
            <person name="Valas R."/>
            <person name="Veluchamy A."/>
            <person name="Ward B.J."/>
            <person name="Allen A."/>
            <person name="Barry K."/>
            <person name="Falciatore A."/>
            <person name="Ferrante M."/>
            <person name="Fortunato A.E."/>
            <person name="Gloeckner G."/>
            <person name="Gruber A."/>
            <person name="Hipkin R."/>
            <person name="Janech M."/>
            <person name="Kroth P."/>
            <person name="Leese F."/>
            <person name="Lindquist E."/>
            <person name="Lyon B.R."/>
            <person name="Martin J."/>
            <person name="Mayer C."/>
            <person name="Parker M."/>
            <person name="Quesneville H."/>
            <person name="Raymond J."/>
            <person name="Uhlig C."/>
            <person name="Valentin K.U."/>
            <person name="Worden A.Z."/>
            <person name="Armbrust E.V."/>
            <person name="Bowler C."/>
            <person name="Green B."/>
            <person name="Moulton V."/>
            <person name="Van Oosterhout C."/>
            <person name="Grigoriev I."/>
        </authorList>
    </citation>
    <scope>NUCLEOTIDE SEQUENCE [LARGE SCALE GENOMIC DNA]</scope>
    <source>
        <strain evidence="3 4">CCMP1102</strain>
    </source>
</reference>
<accession>A0A1E7EZX1</accession>
<evidence type="ECO:0000313" key="3">
    <source>
        <dbReference type="EMBL" id="OEU11481.1"/>
    </source>
</evidence>
<dbReference type="KEGG" id="fcy:FRACYDRAFT_263441"/>
<feature type="region of interest" description="Disordered" evidence="2">
    <location>
        <begin position="232"/>
        <end position="257"/>
    </location>
</feature>
<organism evidence="3 4">
    <name type="scientific">Fragilariopsis cylindrus CCMP1102</name>
    <dbReference type="NCBI Taxonomy" id="635003"/>
    <lineage>
        <taxon>Eukaryota</taxon>
        <taxon>Sar</taxon>
        <taxon>Stramenopiles</taxon>
        <taxon>Ochrophyta</taxon>
        <taxon>Bacillariophyta</taxon>
        <taxon>Bacillariophyceae</taxon>
        <taxon>Bacillariophycidae</taxon>
        <taxon>Bacillariales</taxon>
        <taxon>Bacillariaceae</taxon>
        <taxon>Fragilariopsis</taxon>
    </lineage>
</organism>
<dbReference type="OrthoDB" id="46359at2759"/>
<feature type="compositionally biased region" description="Low complexity" evidence="2">
    <location>
        <begin position="232"/>
        <end position="245"/>
    </location>
</feature>
<dbReference type="AlphaFoldDB" id="A0A1E7EZX1"/>
<proteinExistence type="predicted"/>
<dbReference type="EMBL" id="KV784367">
    <property type="protein sequence ID" value="OEU11481.1"/>
    <property type="molecule type" value="Genomic_DNA"/>
</dbReference>
<feature type="compositionally biased region" description="Polar residues" evidence="2">
    <location>
        <begin position="323"/>
        <end position="338"/>
    </location>
</feature>
<feature type="region of interest" description="Disordered" evidence="2">
    <location>
        <begin position="290"/>
        <end position="351"/>
    </location>
</feature>
<name>A0A1E7EZX1_9STRA</name>
<evidence type="ECO:0000256" key="1">
    <source>
        <dbReference type="SAM" id="Coils"/>
    </source>
</evidence>